<dbReference type="InterPro" id="IPR049232">
    <property type="entry name" value="DUF6829"/>
</dbReference>
<dbReference type="Proteomes" id="UP000034006">
    <property type="component" value="Unassembled WGS sequence"/>
</dbReference>
<evidence type="ECO:0000313" key="2">
    <source>
        <dbReference type="Proteomes" id="UP000034006"/>
    </source>
</evidence>
<evidence type="ECO:0000313" key="1">
    <source>
        <dbReference type="EMBL" id="KKT52238.1"/>
    </source>
</evidence>
<sequence length="511" mass="57650">MSHMEFFRSEFERIEAQEKAANALAGFRDEIAHLELSSDLSERGKQIEEVCRRFDRVALTLFPTELGHFTAHRQRTISSKYKDAAFEQKRTLRSMLAALILAPGTREELMVDRNSALYQIFTHTQKDSPANGKTKLSIESFNTMRRDMFRACENKYDLLTIVTILSLHDTTKLETVAKRVESKSGIKSINHDLLLSHMTQDQGLVNELVPSLNRLSSAQRELAILVMNSQYNRGQHSQAEATAAHLVFVSPEYADEKLVLFQRQESNCDLAGVDGSIGGVLNEEVYIHYRIADALVDAMRRGELTLKEAYLGMLQERANMMGIKINLVEGDYINQAGLERITLLRFACLLRMSTNAEFDLLNSCFISLCPENRKALVEAFGISGLDGKVSILFYYAPALMCEIRDMEKKEDHLNGTRFGIERALRLMAKIAKETMKFIEGSTEAPRPLYTLAGSGKVVRFSDIAELRGANRDKKGRVVEFVVALTKVVKDNARRLIVMPVSEEEAEVAFTD</sequence>
<accession>A0A0G1I0A1</accession>
<dbReference type="STRING" id="1618387.UW44_C0003G0081"/>
<proteinExistence type="predicted"/>
<protein>
    <submittedName>
        <fullName evidence="1">Uncharacterized protein</fullName>
    </submittedName>
</protein>
<reference evidence="1 2" key="1">
    <citation type="journal article" date="2015" name="Nature">
        <title>rRNA introns, odd ribosomes, and small enigmatic genomes across a large radiation of phyla.</title>
        <authorList>
            <person name="Brown C.T."/>
            <person name="Hug L.A."/>
            <person name="Thomas B.C."/>
            <person name="Sharon I."/>
            <person name="Castelle C.J."/>
            <person name="Singh A."/>
            <person name="Wilkins M.J."/>
            <person name="Williams K.H."/>
            <person name="Banfield J.F."/>
        </authorList>
    </citation>
    <scope>NUCLEOTIDE SEQUENCE [LARGE SCALE GENOMIC DNA]</scope>
</reference>
<dbReference type="EMBL" id="LCIH01000003">
    <property type="protein sequence ID" value="KKT52238.1"/>
    <property type="molecule type" value="Genomic_DNA"/>
</dbReference>
<dbReference type="Pfam" id="PF20717">
    <property type="entry name" value="DUF6829"/>
    <property type="match status" value="1"/>
</dbReference>
<gene>
    <name evidence="1" type="ORF">UW44_C0003G0081</name>
</gene>
<comment type="caution">
    <text evidence="1">The sequence shown here is derived from an EMBL/GenBank/DDBJ whole genome shotgun (WGS) entry which is preliminary data.</text>
</comment>
<organism evidence="1 2">
    <name type="scientific">Candidatus Collierbacteria bacterium GW2011_GWB2_44_22</name>
    <dbReference type="NCBI Taxonomy" id="1618387"/>
    <lineage>
        <taxon>Bacteria</taxon>
        <taxon>Candidatus Collieribacteriota</taxon>
    </lineage>
</organism>
<name>A0A0G1I0A1_9BACT</name>
<dbReference type="AlphaFoldDB" id="A0A0G1I0A1"/>